<dbReference type="PANTHER" id="PTHR11963:SF48">
    <property type="entry name" value="DIPEPTIDASE B, ISOFORM A"/>
    <property type="match status" value="1"/>
</dbReference>
<evidence type="ECO:0000256" key="2">
    <source>
        <dbReference type="ARBA" id="ARBA00022438"/>
    </source>
</evidence>
<dbReference type="SUPFAM" id="SSF53187">
    <property type="entry name" value="Zn-dependent exopeptidases"/>
    <property type="match status" value="1"/>
</dbReference>
<keyword evidence="4" id="KW-0378">Hydrolase</keyword>
<evidence type="ECO:0000313" key="7">
    <source>
        <dbReference type="Proteomes" id="UP001651158"/>
    </source>
</evidence>
<evidence type="ECO:0000256" key="1">
    <source>
        <dbReference type="ARBA" id="ARBA00009528"/>
    </source>
</evidence>
<keyword evidence="2 6" id="KW-0031">Aminopeptidase</keyword>
<reference evidence="6 7" key="1">
    <citation type="journal article" date="2022" name="Front. Cell. Infect. Microbiol.">
        <title>The Genomes of Two Strains of Taenia crassiceps the Animal Model for the Study of Human Cysticercosis.</title>
        <authorList>
            <person name="Bobes R.J."/>
            <person name="Estrada K."/>
            <person name="Rios-Valencia D.G."/>
            <person name="Calderon-Gallegos A."/>
            <person name="de la Torre P."/>
            <person name="Carrero J.C."/>
            <person name="Sanchez-Flores A."/>
            <person name="Laclette J.P."/>
        </authorList>
    </citation>
    <scope>NUCLEOTIDE SEQUENCE [LARGE SCALE GENOMIC DNA]</scope>
    <source>
        <strain evidence="6">WFUcys</strain>
    </source>
</reference>
<evidence type="ECO:0000313" key="6">
    <source>
        <dbReference type="EMBL" id="KAL5111327.1"/>
    </source>
</evidence>
<comment type="similarity">
    <text evidence="1">Belongs to the peptidase M17 family.</text>
</comment>
<proteinExistence type="inferred from homology"/>
<dbReference type="Proteomes" id="UP001651158">
    <property type="component" value="Unassembled WGS sequence"/>
</dbReference>
<accession>A0ABR4QNR4</accession>
<keyword evidence="3" id="KW-0645">Protease</keyword>
<keyword evidence="7" id="KW-1185">Reference proteome</keyword>
<comment type="caution">
    <text evidence="6">The sequence shown here is derived from an EMBL/GenBank/DDBJ whole genome shotgun (WGS) entry which is preliminary data.</text>
</comment>
<protein>
    <submittedName>
        <fullName evidence="6">Aminopeptidase</fullName>
    </submittedName>
</protein>
<dbReference type="EMBL" id="JAKROA010000001">
    <property type="protein sequence ID" value="KAL5111327.1"/>
    <property type="molecule type" value="Genomic_DNA"/>
</dbReference>
<name>A0ABR4QNR4_9CEST</name>
<dbReference type="PROSITE" id="PS00631">
    <property type="entry name" value="CYTOSOL_AP"/>
    <property type="match status" value="1"/>
</dbReference>
<sequence>MSLVAVSSLLDESFDVVIFINDTIRELGGSFVQIEDALSAYERVNPKLSETHAIVDFPTHPCHRLIFSPTGKLDGDVDDSRNIYEAAVAGLKKAVAIGCKQPLLALGPIASAPGDAVWAEGEFPLLNAVLGALHALYQPLEIREAFPHKQTKYTKLGVFGASEDLLRVASAIEEGRRVARDIGGSDPERMAASRIADYLQEEFQNCPDVAISVTDVDPHAYPLMAAVDRATLGVERHRGRVIHLEYRGGEKVDTSLFVVGKGITFDTGGSDVKAGGVMAGMHRDKCGAAAVAGFLRTLALLRPAGLRVVAHLAFVRNALGPNAYVADEIITSRAGKRVRIGNTDAEGRMVMSDLLCLAKEEALNAVNPFLFTVATLTGHVIRAYKFYTAVMDNGPARKFDMAHKLQKAGERISDMAEVSTVRKEDFEMSKGHTEYEDLLQCNNLPSSATPRGHQFPAAFMIMASGLEKHGLGCEKQLPYTHMDVAGSAGLIDTLPTAAPLMMLTSMFVLPRSSVCQAKHVNNVNLNGFLPLSSTSPDVNLLHLKTYGGAFVACNQQGCLPHAYAKVLWFQIVSNDHEWVNGNENKL</sequence>
<evidence type="ECO:0000256" key="4">
    <source>
        <dbReference type="ARBA" id="ARBA00022801"/>
    </source>
</evidence>
<evidence type="ECO:0000256" key="3">
    <source>
        <dbReference type="ARBA" id="ARBA00022670"/>
    </source>
</evidence>
<organism evidence="6 7">
    <name type="scientific">Taenia crassiceps</name>
    <dbReference type="NCBI Taxonomy" id="6207"/>
    <lineage>
        <taxon>Eukaryota</taxon>
        <taxon>Metazoa</taxon>
        <taxon>Spiralia</taxon>
        <taxon>Lophotrochozoa</taxon>
        <taxon>Platyhelminthes</taxon>
        <taxon>Cestoda</taxon>
        <taxon>Eucestoda</taxon>
        <taxon>Cyclophyllidea</taxon>
        <taxon>Taeniidae</taxon>
        <taxon>Taenia</taxon>
    </lineage>
</organism>
<gene>
    <name evidence="6" type="ORF">TcWFU_001220</name>
</gene>
<dbReference type="PRINTS" id="PR00481">
    <property type="entry name" value="LAMNOPPTDASE"/>
</dbReference>
<feature type="domain" description="Cytosol aminopeptidase" evidence="5">
    <location>
        <begin position="342"/>
        <end position="349"/>
    </location>
</feature>
<dbReference type="InterPro" id="IPR000819">
    <property type="entry name" value="Peptidase_M17_C"/>
</dbReference>
<dbReference type="Pfam" id="PF00883">
    <property type="entry name" value="Peptidase_M17"/>
    <property type="match status" value="1"/>
</dbReference>
<dbReference type="Gene3D" id="3.40.630.10">
    <property type="entry name" value="Zn peptidases"/>
    <property type="match status" value="1"/>
</dbReference>
<dbReference type="GO" id="GO:0004177">
    <property type="term" value="F:aminopeptidase activity"/>
    <property type="evidence" value="ECO:0007669"/>
    <property type="project" value="UniProtKB-KW"/>
</dbReference>
<dbReference type="InterPro" id="IPR011356">
    <property type="entry name" value="Leucine_aapep/pepB"/>
</dbReference>
<evidence type="ECO:0000259" key="5">
    <source>
        <dbReference type="PROSITE" id="PS00631"/>
    </source>
</evidence>
<dbReference type="PANTHER" id="PTHR11963">
    <property type="entry name" value="LEUCINE AMINOPEPTIDASE-RELATED"/>
    <property type="match status" value="1"/>
</dbReference>